<dbReference type="GO" id="GO:0000976">
    <property type="term" value="F:transcription cis-regulatory region binding"/>
    <property type="evidence" value="ECO:0007669"/>
    <property type="project" value="TreeGrafter"/>
</dbReference>
<keyword evidence="2" id="KW-0805">Transcription regulation</keyword>
<dbReference type="PROSITE" id="PS50931">
    <property type="entry name" value="HTH_LYSR"/>
    <property type="match status" value="1"/>
</dbReference>
<dbReference type="AlphaFoldDB" id="A0A9D2DW12"/>
<dbReference type="SUPFAM" id="SSF46785">
    <property type="entry name" value="Winged helix' DNA-binding domain"/>
    <property type="match status" value="1"/>
</dbReference>
<reference evidence="6" key="2">
    <citation type="submission" date="2021-04" db="EMBL/GenBank/DDBJ databases">
        <authorList>
            <person name="Gilroy R."/>
        </authorList>
    </citation>
    <scope>NUCLEOTIDE SEQUENCE</scope>
    <source>
        <strain evidence="6">CHK33-5263</strain>
    </source>
</reference>
<dbReference type="PANTHER" id="PTHR30126">
    <property type="entry name" value="HTH-TYPE TRANSCRIPTIONAL REGULATOR"/>
    <property type="match status" value="1"/>
</dbReference>
<evidence type="ECO:0000313" key="6">
    <source>
        <dbReference type="EMBL" id="HIZ24277.1"/>
    </source>
</evidence>
<dbReference type="SUPFAM" id="SSF53850">
    <property type="entry name" value="Periplasmic binding protein-like II"/>
    <property type="match status" value="1"/>
</dbReference>
<keyword evidence="4" id="KW-0804">Transcription</keyword>
<dbReference type="Proteomes" id="UP000824044">
    <property type="component" value="Unassembled WGS sequence"/>
</dbReference>
<dbReference type="InterPro" id="IPR000847">
    <property type="entry name" value="LysR_HTH_N"/>
</dbReference>
<dbReference type="InterPro" id="IPR036388">
    <property type="entry name" value="WH-like_DNA-bd_sf"/>
</dbReference>
<evidence type="ECO:0000256" key="4">
    <source>
        <dbReference type="ARBA" id="ARBA00023163"/>
    </source>
</evidence>
<dbReference type="InterPro" id="IPR036390">
    <property type="entry name" value="WH_DNA-bd_sf"/>
</dbReference>
<dbReference type="Pfam" id="PF03466">
    <property type="entry name" value="LysR_substrate"/>
    <property type="match status" value="1"/>
</dbReference>
<dbReference type="PANTHER" id="PTHR30126:SF40">
    <property type="entry name" value="HTH-TYPE TRANSCRIPTIONAL REGULATOR GLTR"/>
    <property type="match status" value="1"/>
</dbReference>
<evidence type="ECO:0000256" key="1">
    <source>
        <dbReference type="ARBA" id="ARBA00009437"/>
    </source>
</evidence>
<feature type="domain" description="HTH lysR-type" evidence="5">
    <location>
        <begin position="1"/>
        <end position="58"/>
    </location>
</feature>
<dbReference type="GO" id="GO:0003700">
    <property type="term" value="F:DNA-binding transcription factor activity"/>
    <property type="evidence" value="ECO:0007669"/>
    <property type="project" value="InterPro"/>
</dbReference>
<dbReference type="InterPro" id="IPR005119">
    <property type="entry name" value="LysR_subst-bd"/>
</dbReference>
<keyword evidence="3" id="KW-0238">DNA-binding</keyword>
<evidence type="ECO:0000259" key="5">
    <source>
        <dbReference type="PROSITE" id="PS50931"/>
    </source>
</evidence>
<organism evidence="6 7">
    <name type="scientific">Candidatus Gallimonas intestinigallinarum</name>
    <dbReference type="NCBI Taxonomy" id="2838604"/>
    <lineage>
        <taxon>Bacteria</taxon>
        <taxon>Bacillati</taxon>
        <taxon>Bacillota</taxon>
        <taxon>Clostridia</taxon>
        <taxon>Candidatus Gallimonas</taxon>
    </lineage>
</organism>
<dbReference type="Pfam" id="PF00126">
    <property type="entry name" value="HTH_1"/>
    <property type="match status" value="1"/>
</dbReference>
<comment type="similarity">
    <text evidence="1">Belongs to the LysR transcriptional regulatory family.</text>
</comment>
<dbReference type="Gene3D" id="1.10.10.10">
    <property type="entry name" value="Winged helix-like DNA-binding domain superfamily/Winged helix DNA-binding domain"/>
    <property type="match status" value="1"/>
</dbReference>
<comment type="caution">
    <text evidence="6">The sequence shown here is derived from an EMBL/GenBank/DDBJ whole genome shotgun (WGS) entry which is preliminary data.</text>
</comment>
<reference evidence="6" key="1">
    <citation type="journal article" date="2021" name="PeerJ">
        <title>Extensive microbial diversity within the chicken gut microbiome revealed by metagenomics and culture.</title>
        <authorList>
            <person name="Gilroy R."/>
            <person name="Ravi A."/>
            <person name="Getino M."/>
            <person name="Pursley I."/>
            <person name="Horton D.L."/>
            <person name="Alikhan N.F."/>
            <person name="Baker D."/>
            <person name="Gharbi K."/>
            <person name="Hall N."/>
            <person name="Watson M."/>
            <person name="Adriaenssens E.M."/>
            <person name="Foster-Nyarko E."/>
            <person name="Jarju S."/>
            <person name="Secka A."/>
            <person name="Antonio M."/>
            <person name="Oren A."/>
            <person name="Chaudhuri R.R."/>
            <person name="La Ragione R."/>
            <person name="Hildebrand F."/>
            <person name="Pallen M.J."/>
        </authorList>
    </citation>
    <scope>NUCLEOTIDE SEQUENCE</scope>
    <source>
        <strain evidence="6">CHK33-5263</strain>
    </source>
</reference>
<evidence type="ECO:0000313" key="7">
    <source>
        <dbReference type="Proteomes" id="UP000824044"/>
    </source>
</evidence>
<evidence type="ECO:0000256" key="2">
    <source>
        <dbReference type="ARBA" id="ARBA00023015"/>
    </source>
</evidence>
<name>A0A9D2DW12_9FIRM</name>
<accession>A0A9D2DW12</accession>
<dbReference type="FunFam" id="1.10.10.10:FF:000001">
    <property type="entry name" value="LysR family transcriptional regulator"/>
    <property type="match status" value="1"/>
</dbReference>
<protein>
    <submittedName>
        <fullName evidence="6">LysR family transcriptional regulator</fullName>
    </submittedName>
</protein>
<gene>
    <name evidence="6" type="ORF">H9812_02220</name>
</gene>
<dbReference type="EMBL" id="DXBS01000045">
    <property type="protein sequence ID" value="HIZ24277.1"/>
    <property type="molecule type" value="Genomic_DNA"/>
</dbReference>
<dbReference type="CDD" id="cd05466">
    <property type="entry name" value="PBP2_LTTR_substrate"/>
    <property type="match status" value="1"/>
</dbReference>
<proteinExistence type="inferred from homology"/>
<dbReference type="Gene3D" id="3.40.190.10">
    <property type="entry name" value="Periplasmic binding protein-like II"/>
    <property type="match status" value="2"/>
</dbReference>
<sequence length="283" mass="32056">MNTDNLRTFLLLVKLKNFTRVAEHQFIAQSTITNRIAELEREMDVRLLRRDTRNVALTEDGKTFYEYARRIVEMEDACVSAVRGGVRQIRVGTTNAIYEGVLKDRIFEGIAAGHAYRVTIGHTAGLLEMLWDGLLDAAYVYQDVRRAGFSCTPYSRDELVFLARADKNGFPDGIRQEQLAGIPCAMCNFSLQEIGSYLRELFPAGHVFPFEVDNSNKVKDYLKAGLGYAFLPRGIVKEELASGAFVEITPLDFMRMEIPSYCVCRREDKDICFPPEVDAPQDI</sequence>
<evidence type="ECO:0000256" key="3">
    <source>
        <dbReference type="ARBA" id="ARBA00023125"/>
    </source>
</evidence>